<sequence length="35" mass="4027">MPLATKRAKAAKSPQERRKKQQCSGKQFPGRKAWK</sequence>
<feature type="compositionally biased region" description="Basic residues" evidence="1">
    <location>
        <begin position="1"/>
        <end position="10"/>
    </location>
</feature>
<protein>
    <submittedName>
        <fullName evidence="2">Uncharacterized protein</fullName>
    </submittedName>
</protein>
<name>A0AAV5JVD6_9ROSI</name>
<evidence type="ECO:0000256" key="1">
    <source>
        <dbReference type="SAM" id="MobiDB-lite"/>
    </source>
</evidence>
<accession>A0AAV5JVD6</accession>
<gene>
    <name evidence="2" type="ORF">SLEP1_g25161</name>
</gene>
<dbReference type="AlphaFoldDB" id="A0AAV5JVD6"/>
<comment type="caution">
    <text evidence="2">The sequence shown here is derived from an EMBL/GenBank/DDBJ whole genome shotgun (WGS) entry which is preliminary data.</text>
</comment>
<organism evidence="2 3">
    <name type="scientific">Rubroshorea leprosula</name>
    <dbReference type="NCBI Taxonomy" id="152421"/>
    <lineage>
        <taxon>Eukaryota</taxon>
        <taxon>Viridiplantae</taxon>
        <taxon>Streptophyta</taxon>
        <taxon>Embryophyta</taxon>
        <taxon>Tracheophyta</taxon>
        <taxon>Spermatophyta</taxon>
        <taxon>Magnoliopsida</taxon>
        <taxon>eudicotyledons</taxon>
        <taxon>Gunneridae</taxon>
        <taxon>Pentapetalae</taxon>
        <taxon>rosids</taxon>
        <taxon>malvids</taxon>
        <taxon>Malvales</taxon>
        <taxon>Dipterocarpaceae</taxon>
        <taxon>Rubroshorea</taxon>
    </lineage>
</organism>
<dbReference type="EMBL" id="BPVZ01000040">
    <property type="protein sequence ID" value="GKV14260.1"/>
    <property type="molecule type" value="Genomic_DNA"/>
</dbReference>
<evidence type="ECO:0000313" key="2">
    <source>
        <dbReference type="EMBL" id="GKV14260.1"/>
    </source>
</evidence>
<evidence type="ECO:0000313" key="3">
    <source>
        <dbReference type="Proteomes" id="UP001054252"/>
    </source>
</evidence>
<proteinExistence type="predicted"/>
<feature type="region of interest" description="Disordered" evidence="1">
    <location>
        <begin position="1"/>
        <end position="35"/>
    </location>
</feature>
<reference evidence="2 3" key="1">
    <citation type="journal article" date="2021" name="Commun. Biol.">
        <title>The genome of Shorea leprosula (Dipterocarpaceae) highlights the ecological relevance of drought in aseasonal tropical rainforests.</title>
        <authorList>
            <person name="Ng K.K.S."/>
            <person name="Kobayashi M.J."/>
            <person name="Fawcett J.A."/>
            <person name="Hatakeyama M."/>
            <person name="Paape T."/>
            <person name="Ng C.H."/>
            <person name="Ang C.C."/>
            <person name="Tnah L.H."/>
            <person name="Lee C.T."/>
            <person name="Nishiyama T."/>
            <person name="Sese J."/>
            <person name="O'Brien M.J."/>
            <person name="Copetti D."/>
            <person name="Mohd Noor M.I."/>
            <person name="Ong R.C."/>
            <person name="Putra M."/>
            <person name="Sireger I.Z."/>
            <person name="Indrioko S."/>
            <person name="Kosugi Y."/>
            <person name="Izuno A."/>
            <person name="Isagi Y."/>
            <person name="Lee S.L."/>
            <person name="Shimizu K.K."/>
        </authorList>
    </citation>
    <scope>NUCLEOTIDE SEQUENCE [LARGE SCALE GENOMIC DNA]</scope>
    <source>
        <strain evidence="2">214</strain>
    </source>
</reference>
<dbReference type="Proteomes" id="UP001054252">
    <property type="component" value="Unassembled WGS sequence"/>
</dbReference>
<keyword evidence="3" id="KW-1185">Reference proteome</keyword>